<sequence>MEPPAFGVVGVLEPPPPPPHAANSKVMAAPASQDAHVLSLMMFPPVMCFFPALPA</sequence>
<gene>
    <name evidence="1" type="ORF">CNECB9_850006</name>
</gene>
<proteinExistence type="predicted"/>
<dbReference type="EMBL" id="FMSH01000535">
    <property type="protein sequence ID" value="SCV01681.1"/>
    <property type="molecule type" value="Genomic_DNA"/>
</dbReference>
<name>A0A1K0J460_CUPNE</name>
<organism evidence="1">
    <name type="scientific">Cupriavidus necator</name>
    <name type="common">Alcaligenes eutrophus</name>
    <name type="synonym">Ralstonia eutropha</name>
    <dbReference type="NCBI Taxonomy" id="106590"/>
    <lineage>
        <taxon>Bacteria</taxon>
        <taxon>Pseudomonadati</taxon>
        <taxon>Pseudomonadota</taxon>
        <taxon>Betaproteobacteria</taxon>
        <taxon>Burkholderiales</taxon>
        <taxon>Burkholderiaceae</taxon>
        <taxon>Cupriavidus</taxon>
    </lineage>
</organism>
<reference evidence="1" key="1">
    <citation type="submission" date="2016-09" db="EMBL/GenBank/DDBJ databases">
        <authorList>
            <person name="Capua I."/>
            <person name="De Benedictis P."/>
            <person name="Joannis T."/>
            <person name="Lombin L.H."/>
            <person name="Cattoli G."/>
        </authorList>
    </citation>
    <scope>NUCLEOTIDE SEQUENCE</scope>
    <source>
        <strain evidence="1">B9</strain>
    </source>
</reference>
<protein>
    <submittedName>
        <fullName evidence="1">Uncharacterized protein</fullName>
    </submittedName>
</protein>
<evidence type="ECO:0000313" key="1">
    <source>
        <dbReference type="EMBL" id="SCV01681.1"/>
    </source>
</evidence>
<dbReference type="AlphaFoldDB" id="A0A1K0J460"/>
<accession>A0A1K0J460</accession>